<evidence type="ECO:0000313" key="1">
    <source>
        <dbReference type="EMBL" id="MCF2532728.1"/>
    </source>
</evidence>
<evidence type="ECO:0000313" key="2">
    <source>
        <dbReference type="Proteomes" id="UP001165378"/>
    </source>
</evidence>
<dbReference type="Proteomes" id="UP001165378">
    <property type="component" value="Unassembled WGS sequence"/>
</dbReference>
<reference evidence="1" key="1">
    <citation type="submission" date="2022-01" db="EMBL/GenBank/DDBJ databases">
        <title>Genome-Based Taxonomic Classification of the Phylum Actinobacteria.</title>
        <authorList>
            <person name="Gao Y."/>
        </authorList>
    </citation>
    <scope>NUCLEOTIDE SEQUENCE</scope>
    <source>
        <strain evidence="1">KLBMP 8922</strain>
    </source>
</reference>
<comment type="caution">
    <text evidence="1">The sequence shown here is derived from an EMBL/GenBank/DDBJ whole genome shotgun (WGS) entry which is preliminary data.</text>
</comment>
<proteinExistence type="predicted"/>
<name>A0AA41Q703_9ACTN</name>
<dbReference type="EMBL" id="JAKFHA010000038">
    <property type="protein sequence ID" value="MCF2532728.1"/>
    <property type="molecule type" value="Genomic_DNA"/>
</dbReference>
<gene>
    <name evidence="1" type="ORF">LZ495_36725</name>
</gene>
<organism evidence="1 2">
    <name type="scientific">Yinghuangia soli</name>
    <dbReference type="NCBI Taxonomy" id="2908204"/>
    <lineage>
        <taxon>Bacteria</taxon>
        <taxon>Bacillati</taxon>
        <taxon>Actinomycetota</taxon>
        <taxon>Actinomycetes</taxon>
        <taxon>Kitasatosporales</taxon>
        <taxon>Streptomycetaceae</taxon>
        <taxon>Yinghuangia</taxon>
    </lineage>
</organism>
<dbReference type="RefSeq" id="WP_235057502.1">
    <property type="nucleotide sequence ID" value="NZ_JAKFHA010000038.1"/>
</dbReference>
<keyword evidence="2" id="KW-1185">Reference proteome</keyword>
<accession>A0AA41Q703</accession>
<sequence>MAAIPQDLLDRIRDLEREVRQLQGRVNIRPAMNKVLKGNVRIGEGGRLIVEDDDQSPLLYTGGIVPDRPDGTTQRGTLMWRDTGELAFALHAGTNGKQSLTVIDGSGNQVFRTVDQGLARPFLPLPMYPVPLAQWPSTASGSFEALWSGEVARQQPKIRVAAVVWNNTAGATGQVRLTMDGTPVGAVLPADNASTKWAIWDVAVPGGAMQAMNLVIEGRVASGGGSLHCRMFEAHGGDW</sequence>
<protein>
    <submittedName>
        <fullName evidence="1">Uncharacterized protein</fullName>
    </submittedName>
</protein>
<dbReference type="AlphaFoldDB" id="A0AA41Q703"/>